<protein>
    <submittedName>
        <fullName evidence="1">Cytochrome P450</fullName>
    </submittedName>
</protein>
<dbReference type="Proteomes" id="UP000249661">
    <property type="component" value="Unassembled WGS sequence"/>
</dbReference>
<evidence type="ECO:0000313" key="1">
    <source>
        <dbReference type="EMBL" id="RAH68325.1"/>
    </source>
</evidence>
<sequence>MAVEESIQLLKSYPPYLRWIVHRCNPYRAAIKDQWGRARNIIKKSINEKKATGLPLEDPATMLDHLTSGKNAALIDDLDTQLTHQMTLTAVGSVTTFASTMQCLYDLAAQPEMVQILRDEIIAVKGSTSGPMFDKESIQQLRKMDSFMKESQRLSSPDLTTFQRAATADITLPDGTFLPKGTKLETATCAIHADDDNYENANQFDGLRFYRLREMDGEENKHMFVSVGTKDLAFGIGRHACPGRFLSGIVIKLILSEFLLNYHIRLPDGAKRPANREYEISVMPDPDAEIMIKRI</sequence>
<organism evidence="1 2">
    <name type="scientific">Aspergillus aculeatinus CBS 121060</name>
    <dbReference type="NCBI Taxonomy" id="1448322"/>
    <lineage>
        <taxon>Eukaryota</taxon>
        <taxon>Fungi</taxon>
        <taxon>Dikarya</taxon>
        <taxon>Ascomycota</taxon>
        <taxon>Pezizomycotina</taxon>
        <taxon>Eurotiomycetes</taxon>
        <taxon>Eurotiomycetidae</taxon>
        <taxon>Eurotiales</taxon>
        <taxon>Aspergillaceae</taxon>
        <taxon>Aspergillus</taxon>
        <taxon>Aspergillus subgen. Circumdati</taxon>
    </lineage>
</organism>
<proteinExistence type="predicted"/>
<accession>A0ACD1H3Y0</accession>
<name>A0ACD1H3Y0_9EURO</name>
<reference evidence="1" key="1">
    <citation type="submission" date="2018-02" db="EMBL/GenBank/DDBJ databases">
        <title>The genomes of Aspergillus section Nigri reveals drivers in fungal speciation.</title>
        <authorList>
            <consortium name="DOE Joint Genome Institute"/>
            <person name="Vesth T.C."/>
            <person name="Nybo J."/>
            <person name="Theobald S."/>
            <person name="Brandl J."/>
            <person name="Frisvad J.C."/>
            <person name="Nielsen K.F."/>
            <person name="Lyhne E.K."/>
            <person name="Kogle M.E."/>
            <person name="Kuo A."/>
            <person name="Riley R."/>
            <person name="Clum A."/>
            <person name="Nolan M."/>
            <person name="Lipzen A."/>
            <person name="Salamov A."/>
            <person name="Henrissat B."/>
            <person name="Wiebenga A."/>
            <person name="De vries R.P."/>
            <person name="Grigoriev I.V."/>
            <person name="Mortensen U.H."/>
            <person name="Andersen M.R."/>
            <person name="Baker S.E."/>
        </authorList>
    </citation>
    <scope>NUCLEOTIDE SEQUENCE</scope>
    <source>
        <strain evidence="1">CBS 121060</strain>
    </source>
</reference>
<keyword evidence="2" id="KW-1185">Reference proteome</keyword>
<dbReference type="EMBL" id="KZ824967">
    <property type="protein sequence ID" value="RAH68325.1"/>
    <property type="molecule type" value="Genomic_DNA"/>
</dbReference>
<evidence type="ECO:0000313" key="2">
    <source>
        <dbReference type="Proteomes" id="UP000249661"/>
    </source>
</evidence>
<gene>
    <name evidence="1" type="ORF">BO66DRAFT_412887</name>
</gene>